<dbReference type="CDD" id="cd00086">
    <property type="entry name" value="homeodomain"/>
    <property type="match status" value="1"/>
</dbReference>
<dbReference type="Proteomes" id="UP000821853">
    <property type="component" value="Chromosome 1"/>
</dbReference>
<evidence type="ECO:0000256" key="2">
    <source>
        <dbReference type="ARBA" id="ARBA00023125"/>
    </source>
</evidence>
<dbReference type="GO" id="GO:0000981">
    <property type="term" value="F:DNA-binding transcription factor activity, RNA polymerase II-specific"/>
    <property type="evidence" value="ECO:0007669"/>
    <property type="project" value="InterPro"/>
</dbReference>
<proteinExistence type="predicted"/>
<gene>
    <name evidence="8" type="ORF">HPB48_009364</name>
</gene>
<keyword evidence="9" id="KW-1185">Reference proteome</keyword>
<dbReference type="GO" id="GO:0003677">
    <property type="term" value="F:DNA binding"/>
    <property type="evidence" value="ECO:0007669"/>
    <property type="project" value="UniProtKB-UniRule"/>
</dbReference>
<dbReference type="SMART" id="SM00389">
    <property type="entry name" value="HOX"/>
    <property type="match status" value="1"/>
</dbReference>
<evidence type="ECO:0000259" key="7">
    <source>
        <dbReference type="PROSITE" id="PS50071"/>
    </source>
</evidence>
<keyword evidence="2 5" id="KW-0238">DNA-binding</keyword>
<dbReference type="OrthoDB" id="1867783at2759"/>
<organism evidence="8 9">
    <name type="scientific">Haemaphysalis longicornis</name>
    <name type="common">Bush tick</name>
    <dbReference type="NCBI Taxonomy" id="44386"/>
    <lineage>
        <taxon>Eukaryota</taxon>
        <taxon>Metazoa</taxon>
        <taxon>Ecdysozoa</taxon>
        <taxon>Arthropoda</taxon>
        <taxon>Chelicerata</taxon>
        <taxon>Arachnida</taxon>
        <taxon>Acari</taxon>
        <taxon>Parasitiformes</taxon>
        <taxon>Ixodida</taxon>
        <taxon>Ixodoidea</taxon>
        <taxon>Ixodidae</taxon>
        <taxon>Haemaphysalinae</taxon>
        <taxon>Haemaphysalis</taxon>
    </lineage>
</organism>
<keyword evidence="4 5" id="KW-0539">Nucleus</keyword>
<evidence type="ECO:0000313" key="8">
    <source>
        <dbReference type="EMBL" id="KAH9360842.1"/>
    </source>
</evidence>
<dbReference type="InterPro" id="IPR009057">
    <property type="entry name" value="Homeodomain-like_sf"/>
</dbReference>
<accession>A0A9J6FD35</accession>
<dbReference type="GO" id="GO:0005634">
    <property type="term" value="C:nucleus"/>
    <property type="evidence" value="ECO:0007669"/>
    <property type="project" value="UniProtKB-SubCell"/>
</dbReference>
<dbReference type="EMBL" id="JABSTR010000001">
    <property type="protein sequence ID" value="KAH9360842.1"/>
    <property type="molecule type" value="Genomic_DNA"/>
</dbReference>
<dbReference type="PROSITE" id="PS50071">
    <property type="entry name" value="HOMEOBOX_2"/>
    <property type="match status" value="1"/>
</dbReference>
<dbReference type="AlphaFoldDB" id="A0A9J6FD35"/>
<reference evidence="8 9" key="1">
    <citation type="journal article" date="2020" name="Cell">
        <title>Large-Scale Comparative Analyses of Tick Genomes Elucidate Their Genetic Diversity and Vector Capacities.</title>
        <authorList>
            <consortium name="Tick Genome and Microbiome Consortium (TIGMIC)"/>
            <person name="Jia N."/>
            <person name="Wang J."/>
            <person name="Shi W."/>
            <person name="Du L."/>
            <person name="Sun Y."/>
            <person name="Zhan W."/>
            <person name="Jiang J.F."/>
            <person name="Wang Q."/>
            <person name="Zhang B."/>
            <person name="Ji P."/>
            <person name="Bell-Sakyi L."/>
            <person name="Cui X.M."/>
            <person name="Yuan T.T."/>
            <person name="Jiang B.G."/>
            <person name="Yang W.F."/>
            <person name="Lam T.T."/>
            <person name="Chang Q.C."/>
            <person name="Ding S.J."/>
            <person name="Wang X.J."/>
            <person name="Zhu J.G."/>
            <person name="Ruan X.D."/>
            <person name="Zhao L."/>
            <person name="Wei J.T."/>
            <person name="Ye R.Z."/>
            <person name="Que T.C."/>
            <person name="Du C.H."/>
            <person name="Zhou Y.H."/>
            <person name="Cheng J.X."/>
            <person name="Dai P.F."/>
            <person name="Guo W.B."/>
            <person name="Han X.H."/>
            <person name="Huang E.J."/>
            <person name="Li L.F."/>
            <person name="Wei W."/>
            <person name="Gao Y.C."/>
            <person name="Liu J.Z."/>
            <person name="Shao H.Z."/>
            <person name="Wang X."/>
            <person name="Wang C.C."/>
            <person name="Yang T.C."/>
            <person name="Huo Q.B."/>
            <person name="Li W."/>
            <person name="Chen H.Y."/>
            <person name="Chen S.E."/>
            <person name="Zhou L.G."/>
            <person name="Ni X.B."/>
            <person name="Tian J.H."/>
            <person name="Sheng Y."/>
            <person name="Liu T."/>
            <person name="Pan Y.S."/>
            <person name="Xia L.Y."/>
            <person name="Li J."/>
            <person name="Zhao F."/>
            <person name="Cao W.C."/>
        </authorList>
    </citation>
    <scope>NUCLEOTIDE SEQUENCE [LARGE SCALE GENOMIC DNA]</scope>
    <source>
        <strain evidence="8">HaeL-2018</strain>
    </source>
</reference>
<protein>
    <recommendedName>
        <fullName evidence="7">Homeobox domain-containing protein</fullName>
    </recommendedName>
</protein>
<dbReference type="Gene3D" id="1.10.10.60">
    <property type="entry name" value="Homeodomain-like"/>
    <property type="match status" value="1"/>
</dbReference>
<evidence type="ECO:0000256" key="3">
    <source>
        <dbReference type="ARBA" id="ARBA00023155"/>
    </source>
</evidence>
<dbReference type="InterPro" id="IPR001356">
    <property type="entry name" value="HD"/>
</dbReference>
<comment type="subcellular location">
    <subcellularLocation>
        <location evidence="1 5 6">Nucleus</location>
    </subcellularLocation>
</comment>
<name>A0A9J6FD35_HAELO</name>
<dbReference type="Pfam" id="PF00046">
    <property type="entry name" value="Homeodomain"/>
    <property type="match status" value="1"/>
</dbReference>
<evidence type="ECO:0000256" key="5">
    <source>
        <dbReference type="PROSITE-ProRule" id="PRU00108"/>
    </source>
</evidence>
<evidence type="ECO:0000256" key="1">
    <source>
        <dbReference type="ARBA" id="ARBA00004123"/>
    </source>
</evidence>
<evidence type="ECO:0000256" key="6">
    <source>
        <dbReference type="RuleBase" id="RU000682"/>
    </source>
</evidence>
<feature type="DNA-binding region" description="Homeobox" evidence="5">
    <location>
        <begin position="32"/>
        <end position="91"/>
    </location>
</feature>
<dbReference type="PROSITE" id="PS00027">
    <property type="entry name" value="HOMEOBOX_1"/>
    <property type="match status" value="1"/>
</dbReference>
<dbReference type="InterPro" id="IPR017970">
    <property type="entry name" value="Homeobox_CS"/>
</dbReference>
<evidence type="ECO:0000313" key="9">
    <source>
        <dbReference type="Proteomes" id="UP000821853"/>
    </source>
</evidence>
<dbReference type="VEuPathDB" id="VectorBase:HLOH_063215"/>
<keyword evidence="3 5" id="KW-0371">Homeobox</keyword>
<dbReference type="SUPFAM" id="SSF46689">
    <property type="entry name" value="Homeodomain-like"/>
    <property type="match status" value="1"/>
</dbReference>
<evidence type="ECO:0000256" key="4">
    <source>
        <dbReference type="ARBA" id="ARBA00023242"/>
    </source>
</evidence>
<feature type="domain" description="Homeobox" evidence="7">
    <location>
        <begin position="30"/>
        <end position="90"/>
    </location>
</feature>
<sequence>MHFNFFFVTSSLKSIKRFISVPAYCACAALEKEHSSRYFTSYQKDQLMKAFVLNAYPDTASQRSLALQLGLTTEQVKVWFANKRTRDRKRAIIFPNFHLF</sequence>
<comment type="caution">
    <text evidence="8">The sequence shown here is derived from an EMBL/GenBank/DDBJ whole genome shotgun (WGS) entry which is preliminary data.</text>
</comment>